<comment type="caution">
    <text evidence="3">The sequence shown here is derived from an EMBL/GenBank/DDBJ whole genome shotgun (WGS) entry which is preliminary data.</text>
</comment>
<feature type="transmembrane region" description="Helical" evidence="2">
    <location>
        <begin position="37"/>
        <end position="54"/>
    </location>
</feature>
<evidence type="ECO:0000313" key="4">
    <source>
        <dbReference type="Proteomes" id="UP000789572"/>
    </source>
</evidence>
<feature type="transmembrane region" description="Helical" evidence="2">
    <location>
        <begin position="74"/>
        <end position="97"/>
    </location>
</feature>
<name>A0A9N9FD73_9GLOM</name>
<keyword evidence="2" id="KW-1133">Transmembrane helix</keyword>
<dbReference type="PANTHER" id="PTHR31134:SF1">
    <property type="entry name" value="TRANSMEMBRANE PROTEIN 128"/>
    <property type="match status" value="1"/>
</dbReference>
<evidence type="ECO:0000313" key="3">
    <source>
        <dbReference type="EMBL" id="CAG8527490.1"/>
    </source>
</evidence>
<feature type="region of interest" description="Disordered" evidence="1">
    <location>
        <begin position="1"/>
        <end position="23"/>
    </location>
</feature>
<dbReference type="PANTHER" id="PTHR31134">
    <property type="entry name" value="TRANSMEMBRANE PROTEIN 128"/>
    <property type="match status" value="1"/>
</dbReference>
<feature type="transmembrane region" description="Helical" evidence="2">
    <location>
        <begin position="141"/>
        <end position="167"/>
    </location>
</feature>
<reference evidence="3" key="1">
    <citation type="submission" date="2021-06" db="EMBL/GenBank/DDBJ databases">
        <authorList>
            <person name="Kallberg Y."/>
            <person name="Tangrot J."/>
            <person name="Rosling A."/>
        </authorList>
    </citation>
    <scope>NUCLEOTIDE SEQUENCE</scope>
    <source>
        <strain evidence="3">IA702</strain>
    </source>
</reference>
<dbReference type="InterPro" id="IPR033579">
    <property type="entry name" value="TMEM128"/>
</dbReference>
<accession>A0A9N9FD73</accession>
<keyword evidence="4" id="KW-1185">Reference proteome</keyword>
<gene>
    <name evidence="3" type="ORF">POCULU_LOCUS3892</name>
</gene>
<dbReference type="OrthoDB" id="2388049at2759"/>
<keyword evidence="2" id="KW-0472">Membrane</keyword>
<dbReference type="AlphaFoldDB" id="A0A9N9FD73"/>
<sequence>MPQVVTRRNRDDPLSNISSSRSEHEVKRKERSLTSRIRTTVIWTGMTLGVIWWFEVVRGIHEILSWDSPLVSLFLTSVVCLLISTAIMFYVQFYLPLVSRTAPPNYRDWKEDVTLRKYIPVATLFGTFGVIGLIIASWPVWGFWCVVVVIVLLRGGTEGWDVIWIVWEWGVLKRVTREKVRNEDNNEREKHD</sequence>
<organism evidence="3 4">
    <name type="scientific">Paraglomus occultum</name>
    <dbReference type="NCBI Taxonomy" id="144539"/>
    <lineage>
        <taxon>Eukaryota</taxon>
        <taxon>Fungi</taxon>
        <taxon>Fungi incertae sedis</taxon>
        <taxon>Mucoromycota</taxon>
        <taxon>Glomeromycotina</taxon>
        <taxon>Glomeromycetes</taxon>
        <taxon>Paraglomerales</taxon>
        <taxon>Paraglomeraceae</taxon>
        <taxon>Paraglomus</taxon>
    </lineage>
</organism>
<keyword evidence="2" id="KW-0812">Transmembrane</keyword>
<proteinExistence type="predicted"/>
<dbReference type="EMBL" id="CAJVPJ010000464">
    <property type="protein sequence ID" value="CAG8527490.1"/>
    <property type="molecule type" value="Genomic_DNA"/>
</dbReference>
<evidence type="ECO:0000256" key="2">
    <source>
        <dbReference type="SAM" id="Phobius"/>
    </source>
</evidence>
<dbReference type="Proteomes" id="UP000789572">
    <property type="component" value="Unassembled WGS sequence"/>
</dbReference>
<protein>
    <submittedName>
        <fullName evidence="3">5947_t:CDS:1</fullName>
    </submittedName>
</protein>
<feature type="transmembrane region" description="Helical" evidence="2">
    <location>
        <begin position="118"/>
        <end position="135"/>
    </location>
</feature>
<evidence type="ECO:0000256" key="1">
    <source>
        <dbReference type="SAM" id="MobiDB-lite"/>
    </source>
</evidence>
<dbReference type="Pfam" id="PF20479">
    <property type="entry name" value="TMEM128"/>
    <property type="match status" value="1"/>
</dbReference>